<feature type="region of interest" description="Disordered" evidence="1">
    <location>
        <begin position="211"/>
        <end position="255"/>
    </location>
</feature>
<proteinExistence type="predicted"/>
<keyword evidence="3" id="KW-1185">Reference proteome</keyword>
<dbReference type="RefSeq" id="WP_142659254.1">
    <property type="nucleotide sequence ID" value="NZ_CABFVA020000013.1"/>
</dbReference>
<evidence type="ECO:0000313" key="3">
    <source>
        <dbReference type="Proteomes" id="UP000334923"/>
    </source>
</evidence>
<evidence type="ECO:0000313" key="2">
    <source>
        <dbReference type="EMBL" id="VVM04941.1"/>
    </source>
</evidence>
<accession>A0A5E6M6H6</accession>
<organism evidence="2 3">
    <name type="scientific">Methylacidimicrobium tartarophylax</name>
    <dbReference type="NCBI Taxonomy" id="1041768"/>
    <lineage>
        <taxon>Bacteria</taxon>
        <taxon>Pseudomonadati</taxon>
        <taxon>Verrucomicrobiota</taxon>
        <taxon>Methylacidimicrobium</taxon>
    </lineage>
</organism>
<reference evidence="2 3" key="1">
    <citation type="submission" date="2019-09" db="EMBL/GenBank/DDBJ databases">
        <authorList>
            <person name="Cremers G."/>
        </authorList>
    </citation>
    <scope>NUCLEOTIDE SEQUENCE [LARGE SCALE GENOMIC DNA]</scope>
    <source>
        <strain evidence="2">4A</strain>
    </source>
</reference>
<evidence type="ECO:0000256" key="1">
    <source>
        <dbReference type="SAM" id="MobiDB-lite"/>
    </source>
</evidence>
<gene>
    <name evidence="2" type="ORF">MAMT_00384</name>
</gene>
<dbReference type="OrthoDB" id="189895at2"/>
<dbReference type="Proteomes" id="UP000334923">
    <property type="component" value="Unassembled WGS sequence"/>
</dbReference>
<dbReference type="AlphaFoldDB" id="A0A5E6M6H6"/>
<dbReference type="EMBL" id="CABFVA020000013">
    <property type="protein sequence ID" value="VVM04941.1"/>
    <property type="molecule type" value="Genomic_DNA"/>
</dbReference>
<sequence length="255" mass="27476">MNPSSAVLLLRLDRFDPESGLFASFPDSPRVPLLRFAPLPTGGRQILEAIGALDENAARLLPNFRRRFPKIYEALESIGNGLPSGEEKSLFFFLSVCSIALQIEESDVRDAASLASGLEVDYALFPENEHWFVNLRATLRSLWSYKLAEVPNAILLFSIFDSLGQTLGSFAGRCGELLQTQTLRLSGDLETNPFLRAGLRRSLPRKIAIVEDTSASGSSSPDGLNASGPGTEGSDPVSPPTAPVTGERGPSRAEG</sequence>
<feature type="compositionally biased region" description="Polar residues" evidence="1">
    <location>
        <begin position="213"/>
        <end position="222"/>
    </location>
</feature>
<name>A0A5E6M6H6_9BACT</name>
<protein>
    <submittedName>
        <fullName evidence="2">Uncharacterized protein</fullName>
    </submittedName>
</protein>